<dbReference type="SUPFAM" id="SSF56300">
    <property type="entry name" value="Metallo-dependent phosphatases"/>
    <property type="match status" value="1"/>
</dbReference>
<protein>
    <submittedName>
        <fullName evidence="3">Alkaline phosphatase</fullName>
    </submittedName>
</protein>
<dbReference type="RefSeq" id="WP_166282757.1">
    <property type="nucleotide sequence ID" value="NZ_JAANNP010000011.1"/>
</dbReference>
<gene>
    <name evidence="3" type="ORF">G9H71_13705</name>
</gene>
<organism evidence="3 4">
    <name type="scientific">Motilibacter deserti</name>
    <dbReference type="NCBI Taxonomy" id="2714956"/>
    <lineage>
        <taxon>Bacteria</taxon>
        <taxon>Bacillati</taxon>
        <taxon>Actinomycetota</taxon>
        <taxon>Actinomycetes</taxon>
        <taxon>Motilibacterales</taxon>
        <taxon>Motilibacteraceae</taxon>
        <taxon>Motilibacter</taxon>
    </lineage>
</organism>
<dbReference type="PANTHER" id="PTHR43606">
    <property type="entry name" value="PHOSPHATASE, PUTATIVE (AFU_ORTHOLOGUE AFUA_6G08710)-RELATED"/>
    <property type="match status" value="1"/>
</dbReference>
<accession>A0ABX0H055</accession>
<dbReference type="InterPro" id="IPR032093">
    <property type="entry name" value="PhoD_N"/>
</dbReference>
<evidence type="ECO:0000313" key="4">
    <source>
        <dbReference type="Proteomes" id="UP000800981"/>
    </source>
</evidence>
<dbReference type="Gene3D" id="2.60.40.380">
    <property type="entry name" value="Purple acid phosphatase-like, N-terminal"/>
    <property type="match status" value="1"/>
</dbReference>
<dbReference type="InterPro" id="IPR038607">
    <property type="entry name" value="PhoD-like_sf"/>
</dbReference>
<dbReference type="Pfam" id="PF16655">
    <property type="entry name" value="PhoD_N"/>
    <property type="match status" value="1"/>
</dbReference>
<evidence type="ECO:0000313" key="3">
    <source>
        <dbReference type="EMBL" id="NHC14838.1"/>
    </source>
</evidence>
<dbReference type="PANTHER" id="PTHR43606:SF2">
    <property type="entry name" value="ALKALINE PHOSPHATASE FAMILY PROTEIN (AFU_ORTHOLOGUE AFUA_5G03860)"/>
    <property type="match status" value="1"/>
</dbReference>
<reference evidence="3 4" key="1">
    <citation type="submission" date="2020-03" db="EMBL/GenBank/DDBJ databases">
        <title>Two novel Motilibacter sp.</title>
        <authorList>
            <person name="Liu S."/>
        </authorList>
    </citation>
    <scope>NUCLEOTIDE SEQUENCE [LARGE SCALE GENOMIC DNA]</scope>
    <source>
        <strain evidence="3 4">E257</strain>
    </source>
</reference>
<dbReference type="Gene3D" id="3.60.21.70">
    <property type="entry name" value="PhoD-like phosphatase"/>
    <property type="match status" value="1"/>
</dbReference>
<dbReference type="InterPro" id="IPR029052">
    <property type="entry name" value="Metallo-depent_PP-like"/>
</dbReference>
<sequence>MNNLPLSRRSVLAGGAAVGAGVAAGALGAPLPALAVPKARPGRISYPFLLGIASGDPSPDGVVLWTRLAVDPLAEDGFGGMTAAKYDVEFQVGLDEQFRTLARRGTKHARRDEGYAIHVELTGLEPGREYFYRFRIDEHVSPVGRTLTAPAAGAAVSALRTGIVSCAQYEHGYFTAYRRLAEDTPDLVLHLGDYIYEYRAGAYVASGGNPRDHAGPETTTLAGYRQRHAQYKADTDLQAAHAVAPWVVVLDDHEVDNNWAGDVPEAPGNAGVTAAQFRARRTAAFQAYYENMPLRRAQVAKGAQMKLYRRLGWGSLANFHMLDTRQFRDDQANGDGTKPPTAESMDPRRSIMGLEQERWLYDGLGRSQATWDVLGQQVFFALSDFSPGAAEVYNMDSWDGYQPNRDRVMNAFQTRGVANPVVLTGDIHSHWANDLKADFRDPSSRTVGVELVTTSITSGGNGSDRPSFGPTVRAENPHVKFDSNRRGYVLATYTPTELRADFRSLAQVRTPGAPVYTQASFAVEAGNPGLHTA</sequence>
<dbReference type="CDD" id="cd07389">
    <property type="entry name" value="MPP_PhoD"/>
    <property type="match status" value="1"/>
</dbReference>
<keyword evidence="4" id="KW-1185">Reference proteome</keyword>
<feature type="domain" description="Phospholipase D N-terminal" evidence="2">
    <location>
        <begin position="50"/>
        <end position="148"/>
    </location>
</feature>
<dbReference type="Proteomes" id="UP000800981">
    <property type="component" value="Unassembled WGS sequence"/>
</dbReference>
<feature type="domain" description="PhoD-like phosphatase metallophosphatase" evidence="1">
    <location>
        <begin position="163"/>
        <end position="502"/>
    </location>
</feature>
<dbReference type="Pfam" id="PF09423">
    <property type="entry name" value="PhoD"/>
    <property type="match status" value="1"/>
</dbReference>
<evidence type="ECO:0000259" key="2">
    <source>
        <dbReference type="Pfam" id="PF16655"/>
    </source>
</evidence>
<evidence type="ECO:0000259" key="1">
    <source>
        <dbReference type="Pfam" id="PF09423"/>
    </source>
</evidence>
<name>A0ABX0H055_9ACTN</name>
<dbReference type="InterPro" id="IPR018946">
    <property type="entry name" value="PhoD-like_MPP"/>
</dbReference>
<dbReference type="InterPro" id="IPR052900">
    <property type="entry name" value="Phospholipid_Metab_Enz"/>
</dbReference>
<dbReference type="EMBL" id="JAANNP010000011">
    <property type="protein sequence ID" value="NHC14838.1"/>
    <property type="molecule type" value="Genomic_DNA"/>
</dbReference>
<comment type="caution">
    <text evidence="3">The sequence shown here is derived from an EMBL/GenBank/DDBJ whole genome shotgun (WGS) entry which is preliminary data.</text>
</comment>
<dbReference type="InterPro" id="IPR006311">
    <property type="entry name" value="TAT_signal"/>
</dbReference>
<dbReference type="PROSITE" id="PS51318">
    <property type="entry name" value="TAT"/>
    <property type="match status" value="1"/>
</dbReference>
<proteinExistence type="predicted"/>